<dbReference type="EMBL" id="JAVDUU010000004">
    <property type="protein sequence ID" value="MDR6944285.1"/>
    <property type="molecule type" value="Genomic_DNA"/>
</dbReference>
<dbReference type="InterPro" id="IPR017475">
    <property type="entry name" value="EPS_sugar_tfrase"/>
</dbReference>
<dbReference type="InterPro" id="IPR003362">
    <property type="entry name" value="Bact_transf"/>
</dbReference>
<evidence type="ECO:0000313" key="10">
    <source>
        <dbReference type="Proteomes" id="UP001247620"/>
    </source>
</evidence>
<accession>A0ABU1TGG5</accession>
<keyword evidence="6 7" id="KW-0472">Membrane</keyword>
<keyword evidence="10" id="KW-1185">Reference proteome</keyword>
<feature type="transmembrane region" description="Helical" evidence="7">
    <location>
        <begin position="272"/>
        <end position="294"/>
    </location>
</feature>
<feature type="transmembrane region" description="Helical" evidence="7">
    <location>
        <begin position="40"/>
        <end position="62"/>
    </location>
</feature>
<evidence type="ECO:0000256" key="5">
    <source>
        <dbReference type="ARBA" id="ARBA00022989"/>
    </source>
</evidence>
<comment type="caution">
    <text evidence="9">The sequence shown here is derived from an EMBL/GenBank/DDBJ whole genome shotgun (WGS) entry which is preliminary data.</text>
</comment>
<evidence type="ECO:0000256" key="2">
    <source>
        <dbReference type="ARBA" id="ARBA00006464"/>
    </source>
</evidence>
<dbReference type="NCBIfam" id="TIGR03023">
    <property type="entry name" value="WcaJ_sugtrans"/>
    <property type="match status" value="1"/>
</dbReference>
<dbReference type="RefSeq" id="WP_310100064.1">
    <property type="nucleotide sequence ID" value="NZ_JAVDUU010000004.1"/>
</dbReference>
<evidence type="ECO:0000256" key="1">
    <source>
        <dbReference type="ARBA" id="ARBA00004141"/>
    </source>
</evidence>
<evidence type="ECO:0000259" key="8">
    <source>
        <dbReference type="Pfam" id="PF02397"/>
    </source>
</evidence>
<evidence type="ECO:0000256" key="4">
    <source>
        <dbReference type="ARBA" id="ARBA00022692"/>
    </source>
</evidence>
<dbReference type="PANTHER" id="PTHR30576:SF0">
    <property type="entry name" value="UNDECAPRENYL-PHOSPHATE N-ACETYLGALACTOSAMINYL 1-PHOSPHATE TRANSFERASE-RELATED"/>
    <property type="match status" value="1"/>
</dbReference>
<name>A0ABU1TGG5_9SPHI</name>
<organism evidence="9 10">
    <name type="scientific">Mucilaginibacter pocheonensis</name>
    <dbReference type="NCBI Taxonomy" id="398050"/>
    <lineage>
        <taxon>Bacteria</taxon>
        <taxon>Pseudomonadati</taxon>
        <taxon>Bacteroidota</taxon>
        <taxon>Sphingobacteriia</taxon>
        <taxon>Sphingobacteriales</taxon>
        <taxon>Sphingobacteriaceae</taxon>
        <taxon>Mucilaginibacter</taxon>
    </lineage>
</organism>
<keyword evidence="4 7" id="KW-0812">Transmembrane</keyword>
<evidence type="ECO:0000256" key="3">
    <source>
        <dbReference type="ARBA" id="ARBA00022679"/>
    </source>
</evidence>
<feature type="transmembrane region" description="Helical" evidence="7">
    <location>
        <begin position="98"/>
        <end position="120"/>
    </location>
</feature>
<dbReference type="PANTHER" id="PTHR30576">
    <property type="entry name" value="COLANIC BIOSYNTHESIS UDP-GLUCOSE LIPID CARRIER TRANSFERASE"/>
    <property type="match status" value="1"/>
</dbReference>
<evidence type="ECO:0000313" key="9">
    <source>
        <dbReference type="EMBL" id="MDR6944285.1"/>
    </source>
</evidence>
<dbReference type="Proteomes" id="UP001247620">
    <property type="component" value="Unassembled WGS sequence"/>
</dbReference>
<dbReference type="InterPro" id="IPR017473">
    <property type="entry name" value="Undecaprenyl-P_gluc_Ptfrase"/>
</dbReference>
<protein>
    <submittedName>
        <fullName evidence="9">Undecaprenyl-phosphate glucose phosphotransferase</fullName>
    </submittedName>
</protein>
<dbReference type="NCBIfam" id="TIGR03025">
    <property type="entry name" value="EPS_sugtrans"/>
    <property type="match status" value="1"/>
</dbReference>
<keyword evidence="3" id="KW-0808">Transferase</keyword>
<sequence length="457" mass="52940">MKTRYLYLIYLIMSVTDLLVVNLSFLAVNSFFNLKPNNDMSALIVANYLWILATMVFGLYTSKFKHKLDDIYRLTIKSFMLYTVLFFSYVLLAKDLHIPISILVIFYGLLLLGLLSNRFVGSAFEKSLKKHFRITRPVAIIGLNSMGLRLAGFFQDSNSHFAFEGFLNQENNSYLDNSGKILPAILEQMNSAAKSGIKDIYVSLAPERIREYDFLQKEAEKHCLRLKLVPDISNSMTNRLKLSYMGEFAVLSTRNEPLEEVENRFKKRVFDILFSSLVIIFILSWLYPIIGLIIKIQSPGPVLFKQLRSGKDNGSFLCYKFRSMKMNDQADKQATKDDDRITKIGRFLRKTSLDELPQFFNVLLGDMSVIGPRPHPLNMTKEYSEIINQYMVRHFLKSGITGWAQVNGYRGETKDPILMQKRVEFDIWYLENWSMWLDLKIIYMTVANIIKGEDNAY</sequence>
<comment type="subcellular location">
    <subcellularLocation>
        <location evidence="1">Membrane</location>
        <topology evidence="1">Multi-pass membrane protein</topology>
    </subcellularLocation>
</comment>
<feature type="transmembrane region" description="Helical" evidence="7">
    <location>
        <begin position="74"/>
        <end position="92"/>
    </location>
</feature>
<comment type="similarity">
    <text evidence="2">Belongs to the bacterial sugar transferase family.</text>
</comment>
<dbReference type="Pfam" id="PF02397">
    <property type="entry name" value="Bac_transf"/>
    <property type="match status" value="1"/>
</dbReference>
<reference evidence="9 10" key="1">
    <citation type="submission" date="2023-07" db="EMBL/GenBank/DDBJ databases">
        <title>Sorghum-associated microbial communities from plants grown in Nebraska, USA.</title>
        <authorList>
            <person name="Schachtman D."/>
        </authorList>
    </citation>
    <scope>NUCLEOTIDE SEQUENCE [LARGE SCALE GENOMIC DNA]</scope>
    <source>
        <strain evidence="9 10">3262</strain>
    </source>
</reference>
<gene>
    <name evidence="9" type="ORF">J2W55_004145</name>
</gene>
<evidence type="ECO:0000256" key="6">
    <source>
        <dbReference type="ARBA" id="ARBA00023136"/>
    </source>
</evidence>
<feature type="transmembrane region" description="Helical" evidence="7">
    <location>
        <begin position="7"/>
        <end position="28"/>
    </location>
</feature>
<proteinExistence type="inferred from homology"/>
<feature type="domain" description="Bacterial sugar transferase" evidence="8">
    <location>
        <begin position="267"/>
        <end position="450"/>
    </location>
</feature>
<evidence type="ECO:0000256" key="7">
    <source>
        <dbReference type="SAM" id="Phobius"/>
    </source>
</evidence>
<keyword evidence="5 7" id="KW-1133">Transmembrane helix</keyword>